<dbReference type="CDD" id="cd02440">
    <property type="entry name" value="AdoMet_MTases"/>
    <property type="match status" value="1"/>
</dbReference>
<sequence>MALALLLLAACDGGEPLIRKDTKEPGPFPVADRPVATIVSSRWSNEEARDRLNEAGAVMAKAAIKPGMTVADIGAGEGYYTIRLAQKVGEDGRVLAQDVIPAVRDMLAERVARERLDNVSVKLGEGADPKLPENSFDRIFMVHMYHEIAEPYEFLWRMRPALRPGGLVVVVDADRPTANHGTPPALLRCELAAVGYQMVTMTPMASAGGYFSTFRAVGARPEPKDIRSCRLSPSQKAAGAKADHGVASQHEMVDQPNP</sequence>
<comment type="caution">
    <text evidence="4">The sequence shown here is derived from an EMBL/GenBank/DDBJ whole genome shotgun (WGS) entry which is preliminary data.</text>
</comment>
<dbReference type="EMBL" id="SSTI01000001">
    <property type="protein sequence ID" value="THG42306.1"/>
    <property type="molecule type" value="Genomic_DNA"/>
</dbReference>
<reference evidence="4 5" key="1">
    <citation type="submission" date="2019-04" db="EMBL/GenBank/DDBJ databases">
        <title>Microbes associate with the intestines of laboratory mice.</title>
        <authorList>
            <person name="Navarre W."/>
            <person name="Wong E."/>
            <person name="Huang K.C."/>
            <person name="Tropini C."/>
            <person name="Ng K."/>
            <person name="Yu B."/>
        </authorList>
    </citation>
    <scope>NUCLEOTIDE SEQUENCE [LARGE SCALE GENOMIC DNA]</scope>
    <source>
        <strain evidence="4 5">NM83_B4-11</strain>
    </source>
</reference>
<feature type="domain" description="Methyltransferase" evidence="3">
    <location>
        <begin position="70"/>
        <end position="166"/>
    </location>
</feature>
<proteinExistence type="predicted"/>
<dbReference type="InterPro" id="IPR029063">
    <property type="entry name" value="SAM-dependent_MTases_sf"/>
</dbReference>
<protein>
    <submittedName>
        <fullName evidence="4">Class I SAM-dependent methyltransferase</fullName>
    </submittedName>
</protein>
<dbReference type="GO" id="GO:0008168">
    <property type="term" value="F:methyltransferase activity"/>
    <property type="evidence" value="ECO:0007669"/>
    <property type="project" value="UniProtKB-KW"/>
</dbReference>
<keyword evidence="4" id="KW-0489">Methyltransferase</keyword>
<evidence type="ECO:0000256" key="2">
    <source>
        <dbReference type="SAM" id="MobiDB-lite"/>
    </source>
</evidence>
<feature type="region of interest" description="Disordered" evidence="2">
    <location>
        <begin position="224"/>
        <end position="258"/>
    </location>
</feature>
<evidence type="ECO:0000256" key="1">
    <source>
        <dbReference type="ARBA" id="ARBA00022679"/>
    </source>
</evidence>
<dbReference type="SUPFAM" id="SSF53335">
    <property type="entry name" value="S-adenosyl-L-methionine-dependent methyltransferases"/>
    <property type="match status" value="1"/>
</dbReference>
<evidence type="ECO:0000313" key="4">
    <source>
        <dbReference type="EMBL" id="THG42306.1"/>
    </source>
</evidence>
<dbReference type="GO" id="GO:0032259">
    <property type="term" value="P:methylation"/>
    <property type="evidence" value="ECO:0007669"/>
    <property type="project" value="UniProtKB-KW"/>
</dbReference>
<dbReference type="Pfam" id="PF13649">
    <property type="entry name" value="Methyltransf_25"/>
    <property type="match status" value="1"/>
</dbReference>
<evidence type="ECO:0000259" key="3">
    <source>
        <dbReference type="Pfam" id="PF13649"/>
    </source>
</evidence>
<gene>
    <name evidence="4" type="ORF">E5988_01420</name>
</gene>
<dbReference type="Proteomes" id="UP000308038">
    <property type="component" value="Unassembled WGS sequence"/>
</dbReference>
<evidence type="ECO:0000313" key="5">
    <source>
        <dbReference type="Proteomes" id="UP000308038"/>
    </source>
</evidence>
<keyword evidence="1" id="KW-0808">Transferase</keyword>
<organism evidence="4 5">
    <name type="scientific">Sphingomonas olei</name>
    <dbReference type="NCBI Taxonomy" id="1886787"/>
    <lineage>
        <taxon>Bacteria</taxon>
        <taxon>Pseudomonadati</taxon>
        <taxon>Pseudomonadota</taxon>
        <taxon>Alphaproteobacteria</taxon>
        <taxon>Sphingomonadales</taxon>
        <taxon>Sphingomonadaceae</taxon>
        <taxon>Sphingomonas</taxon>
    </lineage>
</organism>
<name>A0ABY2QPF9_9SPHN</name>
<dbReference type="Gene3D" id="3.40.50.150">
    <property type="entry name" value="Vaccinia Virus protein VP39"/>
    <property type="match status" value="1"/>
</dbReference>
<keyword evidence="5" id="KW-1185">Reference proteome</keyword>
<dbReference type="InterPro" id="IPR041698">
    <property type="entry name" value="Methyltransf_25"/>
</dbReference>
<dbReference type="PANTHER" id="PTHR43861">
    <property type="entry name" value="TRANS-ACONITATE 2-METHYLTRANSFERASE-RELATED"/>
    <property type="match status" value="1"/>
</dbReference>
<dbReference type="RefSeq" id="WP_136450590.1">
    <property type="nucleotide sequence ID" value="NZ_SSTI01000001.1"/>
</dbReference>
<accession>A0ABY2QPF9</accession>